<evidence type="ECO:0000256" key="1">
    <source>
        <dbReference type="SAM" id="SignalP"/>
    </source>
</evidence>
<feature type="chain" id="PRO_5045080655" description="Secreted protein" evidence="1">
    <location>
        <begin position="18"/>
        <end position="80"/>
    </location>
</feature>
<name>A0ABQ7GB29_DUNSA</name>
<feature type="signal peptide" evidence="1">
    <location>
        <begin position="1"/>
        <end position="17"/>
    </location>
</feature>
<sequence>MMPRQLMLAFCHALAQCTSVYDDVPDHTCAGATDQSLSFRHHVEGLIIEREGLKPIRTNWAHFASGNRCQVINFIFSFTN</sequence>
<organism evidence="2 3">
    <name type="scientific">Dunaliella salina</name>
    <name type="common">Green alga</name>
    <name type="synonym">Protococcus salinus</name>
    <dbReference type="NCBI Taxonomy" id="3046"/>
    <lineage>
        <taxon>Eukaryota</taxon>
        <taxon>Viridiplantae</taxon>
        <taxon>Chlorophyta</taxon>
        <taxon>core chlorophytes</taxon>
        <taxon>Chlorophyceae</taxon>
        <taxon>CS clade</taxon>
        <taxon>Chlamydomonadales</taxon>
        <taxon>Dunaliellaceae</taxon>
        <taxon>Dunaliella</taxon>
    </lineage>
</organism>
<reference evidence="2" key="1">
    <citation type="submission" date="2017-08" db="EMBL/GenBank/DDBJ databases">
        <authorList>
            <person name="Polle J.E."/>
            <person name="Barry K."/>
            <person name="Cushman J."/>
            <person name="Schmutz J."/>
            <person name="Tran D."/>
            <person name="Hathwaick L.T."/>
            <person name="Yim W.C."/>
            <person name="Jenkins J."/>
            <person name="Mckie-Krisberg Z.M."/>
            <person name="Prochnik S."/>
            <person name="Lindquist E."/>
            <person name="Dockter R.B."/>
            <person name="Adam C."/>
            <person name="Molina H."/>
            <person name="Bunkerborg J."/>
            <person name="Jin E."/>
            <person name="Buchheim M."/>
            <person name="Magnuson J."/>
        </authorList>
    </citation>
    <scope>NUCLEOTIDE SEQUENCE</scope>
    <source>
        <strain evidence="2">CCAP 19/18</strain>
    </source>
</reference>
<keyword evidence="3" id="KW-1185">Reference proteome</keyword>
<evidence type="ECO:0000313" key="2">
    <source>
        <dbReference type="EMBL" id="KAF5831802.1"/>
    </source>
</evidence>
<evidence type="ECO:0008006" key="4">
    <source>
        <dbReference type="Google" id="ProtNLM"/>
    </source>
</evidence>
<dbReference type="EMBL" id="MU069920">
    <property type="protein sequence ID" value="KAF5831802.1"/>
    <property type="molecule type" value="Genomic_DNA"/>
</dbReference>
<protein>
    <recommendedName>
        <fullName evidence="4">Secreted protein</fullName>
    </recommendedName>
</protein>
<accession>A0ABQ7GB29</accession>
<gene>
    <name evidence="2" type="ORF">DUNSADRAFT_12570</name>
</gene>
<proteinExistence type="predicted"/>
<dbReference type="Proteomes" id="UP000815325">
    <property type="component" value="Unassembled WGS sequence"/>
</dbReference>
<evidence type="ECO:0000313" key="3">
    <source>
        <dbReference type="Proteomes" id="UP000815325"/>
    </source>
</evidence>
<comment type="caution">
    <text evidence="2">The sequence shown here is derived from an EMBL/GenBank/DDBJ whole genome shotgun (WGS) entry which is preliminary data.</text>
</comment>
<keyword evidence="1" id="KW-0732">Signal</keyword>